<evidence type="ECO:0000313" key="3">
    <source>
        <dbReference type="Proteomes" id="UP000799302"/>
    </source>
</evidence>
<dbReference type="Proteomes" id="UP000799302">
    <property type="component" value="Unassembled WGS sequence"/>
</dbReference>
<dbReference type="OrthoDB" id="3643156at2759"/>
<keyword evidence="3" id="KW-1185">Reference proteome</keyword>
<dbReference type="EMBL" id="MU004240">
    <property type="protein sequence ID" value="KAF2665454.1"/>
    <property type="molecule type" value="Genomic_DNA"/>
</dbReference>
<feature type="signal peptide" evidence="1">
    <location>
        <begin position="1"/>
        <end position="28"/>
    </location>
</feature>
<accession>A0A6A6U3B7</accession>
<reference evidence="2" key="1">
    <citation type="journal article" date="2020" name="Stud. Mycol.">
        <title>101 Dothideomycetes genomes: a test case for predicting lifestyles and emergence of pathogens.</title>
        <authorList>
            <person name="Haridas S."/>
            <person name="Albert R."/>
            <person name="Binder M."/>
            <person name="Bloem J."/>
            <person name="Labutti K."/>
            <person name="Salamov A."/>
            <person name="Andreopoulos B."/>
            <person name="Baker S."/>
            <person name="Barry K."/>
            <person name="Bills G."/>
            <person name="Bluhm B."/>
            <person name="Cannon C."/>
            <person name="Castanera R."/>
            <person name="Culley D."/>
            <person name="Daum C."/>
            <person name="Ezra D."/>
            <person name="Gonzalez J."/>
            <person name="Henrissat B."/>
            <person name="Kuo A."/>
            <person name="Liang C."/>
            <person name="Lipzen A."/>
            <person name="Lutzoni F."/>
            <person name="Magnuson J."/>
            <person name="Mondo S."/>
            <person name="Nolan M."/>
            <person name="Ohm R."/>
            <person name="Pangilinan J."/>
            <person name="Park H.-J."/>
            <person name="Ramirez L."/>
            <person name="Alfaro M."/>
            <person name="Sun H."/>
            <person name="Tritt A."/>
            <person name="Yoshinaga Y."/>
            <person name="Zwiers L.-H."/>
            <person name="Turgeon B."/>
            <person name="Goodwin S."/>
            <person name="Spatafora J."/>
            <person name="Crous P."/>
            <person name="Grigoriev I."/>
        </authorList>
    </citation>
    <scope>NUCLEOTIDE SEQUENCE</scope>
    <source>
        <strain evidence="2">CBS 115976</strain>
    </source>
</reference>
<protein>
    <recommendedName>
        <fullName evidence="4">Actin-like ATPase domain-containing protein</fullName>
    </recommendedName>
</protein>
<dbReference type="AlphaFoldDB" id="A0A6A6U3B7"/>
<proteinExistence type="predicted"/>
<evidence type="ECO:0000256" key="1">
    <source>
        <dbReference type="SAM" id="SignalP"/>
    </source>
</evidence>
<evidence type="ECO:0000313" key="2">
    <source>
        <dbReference type="EMBL" id="KAF2665454.1"/>
    </source>
</evidence>
<keyword evidence="1" id="KW-0732">Signal</keyword>
<organism evidence="2 3">
    <name type="scientific">Microthyrium microscopicum</name>
    <dbReference type="NCBI Taxonomy" id="703497"/>
    <lineage>
        <taxon>Eukaryota</taxon>
        <taxon>Fungi</taxon>
        <taxon>Dikarya</taxon>
        <taxon>Ascomycota</taxon>
        <taxon>Pezizomycotina</taxon>
        <taxon>Dothideomycetes</taxon>
        <taxon>Dothideomycetes incertae sedis</taxon>
        <taxon>Microthyriales</taxon>
        <taxon>Microthyriaceae</taxon>
        <taxon>Microthyrium</taxon>
    </lineage>
</organism>
<feature type="chain" id="PRO_5025360427" description="Actin-like ATPase domain-containing protein" evidence="1">
    <location>
        <begin position="29"/>
        <end position="350"/>
    </location>
</feature>
<evidence type="ECO:0008006" key="4">
    <source>
        <dbReference type="Google" id="ProtNLM"/>
    </source>
</evidence>
<gene>
    <name evidence="2" type="ORF">BT63DRAFT_459030</name>
</gene>
<sequence length="350" mass="39805">MRFSWAFVVSRLMSTSWVALQIVTGVEGAALKNVPDPRSERSSFVYEKVHVAVDLSTSYGAIWVTYPNEEDHWFTGAEAPAEYKEAMAQLSIQPAPYTHVGQKTLSNQIRANISPKSLDIAPFAKMISLLLLQVETYLGFRPTEIAVIAPHLKGLTEDHLIEACSQANIAYFPWPDRKNPIVYETQAVFAGYGHGLCKSWDWEEQCRREEQEMEEYDVYTVHYSGNALTTSLTRKRSAQDGEEDKHFENFDLGFDARPADPSNDAPESRQFWKDVEAEMKRVVEQRGKDDVKPTLVIMHGDKILERFFLEALRNAIHEGAPFLGDPPLDYWDVIYAPARGAAELMRRARK</sequence>
<name>A0A6A6U3B7_9PEZI</name>